<evidence type="ECO:0000259" key="3">
    <source>
        <dbReference type="Pfam" id="PF14534"/>
    </source>
</evidence>
<name>A0A4Q7YUD2_9BACT</name>
<dbReference type="EMBL" id="SHKW01000001">
    <property type="protein sequence ID" value="RZU41210.1"/>
    <property type="molecule type" value="Genomic_DNA"/>
</dbReference>
<dbReference type="InterPro" id="IPR032710">
    <property type="entry name" value="NTF2-like_dom_sf"/>
</dbReference>
<sequence length="221" mass="24583">MKRIPLALDLTALVEYFFDSGLYLGLLSGTLMVRPAPFRKGSTSSTVLMALVLLSCFIACAHAQQEQKHHKKHDARKQVEALEEKWRTAQLAGDVATMDRMLSDDFIGISMSGQVNTKAQQLDRIRNHQLVLTRVELDDMKVKLLDSVAIVTSRAEVEGTSEGTAVKGTYRYTRVYRQLPSGEWKITSFEATRIQPSKSAREKPGQPGPAAHAVILEPRFG</sequence>
<evidence type="ECO:0000256" key="2">
    <source>
        <dbReference type="SAM" id="Phobius"/>
    </source>
</evidence>
<dbReference type="RefSeq" id="WP_242617922.1">
    <property type="nucleotide sequence ID" value="NZ_SHKW01000001.1"/>
</dbReference>
<dbReference type="Gene3D" id="3.10.450.50">
    <property type="match status" value="1"/>
</dbReference>
<feature type="transmembrane region" description="Helical" evidence="2">
    <location>
        <begin position="12"/>
        <end position="33"/>
    </location>
</feature>
<evidence type="ECO:0000256" key="1">
    <source>
        <dbReference type="SAM" id="MobiDB-lite"/>
    </source>
</evidence>
<accession>A0A4Q7YUD2</accession>
<evidence type="ECO:0000313" key="5">
    <source>
        <dbReference type="Proteomes" id="UP000292958"/>
    </source>
</evidence>
<dbReference type="SUPFAM" id="SSF54427">
    <property type="entry name" value="NTF2-like"/>
    <property type="match status" value="1"/>
</dbReference>
<reference evidence="4 5" key="1">
    <citation type="submission" date="2019-02" db="EMBL/GenBank/DDBJ databases">
        <title>Genomic Encyclopedia of Archaeal and Bacterial Type Strains, Phase II (KMG-II): from individual species to whole genera.</title>
        <authorList>
            <person name="Goeker M."/>
        </authorList>
    </citation>
    <scope>NUCLEOTIDE SEQUENCE [LARGE SCALE GENOMIC DNA]</scope>
    <source>
        <strain evidence="4 5">DSM 18101</strain>
    </source>
</reference>
<feature type="region of interest" description="Disordered" evidence="1">
    <location>
        <begin position="195"/>
        <end position="221"/>
    </location>
</feature>
<dbReference type="Proteomes" id="UP000292958">
    <property type="component" value="Unassembled WGS sequence"/>
</dbReference>
<keyword evidence="2" id="KW-1133">Transmembrane helix</keyword>
<protein>
    <submittedName>
        <fullName evidence="4">Ketosteroid isomerase-like protein</fullName>
    </submittedName>
</protein>
<keyword evidence="2" id="KW-0472">Membrane</keyword>
<comment type="caution">
    <text evidence="4">The sequence shown here is derived from an EMBL/GenBank/DDBJ whole genome shotgun (WGS) entry which is preliminary data.</text>
</comment>
<dbReference type="InterPro" id="IPR027843">
    <property type="entry name" value="DUF4440"/>
</dbReference>
<feature type="transmembrane region" description="Helical" evidence="2">
    <location>
        <begin position="45"/>
        <end position="63"/>
    </location>
</feature>
<dbReference type="GO" id="GO:0016853">
    <property type="term" value="F:isomerase activity"/>
    <property type="evidence" value="ECO:0007669"/>
    <property type="project" value="UniProtKB-KW"/>
</dbReference>
<proteinExistence type="predicted"/>
<dbReference type="AlphaFoldDB" id="A0A4Q7YUD2"/>
<dbReference type="Pfam" id="PF14534">
    <property type="entry name" value="DUF4440"/>
    <property type="match status" value="1"/>
</dbReference>
<feature type="domain" description="DUF4440" evidence="3">
    <location>
        <begin position="79"/>
        <end position="186"/>
    </location>
</feature>
<gene>
    <name evidence="4" type="ORF">BDD14_2714</name>
</gene>
<keyword evidence="4" id="KW-0413">Isomerase</keyword>
<evidence type="ECO:0000313" key="4">
    <source>
        <dbReference type="EMBL" id="RZU41210.1"/>
    </source>
</evidence>
<keyword evidence="2" id="KW-0812">Transmembrane</keyword>
<keyword evidence="5" id="KW-1185">Reference proteome</keyword>
<organism evidence="4 5">
    <name type="scientific">Edaphobacter modestus</name>
    <dbReference type="NCBI Taxonomy" id="388466"/>
    <lineage>
        <taxon>Bacteria</taxon>
        <taxon>Pseudomonadati</taxon>
        <taxon>Acidobacteriota</taxon>
        <taxon>Terriglobia</taxon>
        <taxon>Terriglobales</taxon>
        <taxon>Acidobacteriaceae</taxon>
        <taxon>Edaphobacter</taxon>
    </lineage>
</organism>